<dbReference type="OrthoDB" id="9790442at2"/>
<evidence type="ECO:0000256" key="3">
    <source>
        <dbReference type="ARBA" id="ARBA00023125"/>
    </source>
</evidence>
<dbReference type="InterPro" id="IPR016032">
    <property type="entry name" value="Sig_transdc_resp-reg_C-effctor"/>
</dbReference>
<dbReference type="InterPro" id="IPR039420">
    <property type="entry name" value="WalR-like"/>
</dbReference>
<evidence type="ECO:0000256" key="2">
    <source>
        <dbReference type="ARBA" id="ARBA00023012"/>
    </source>
</evidence>
<accession>A0A2P8D804</accession>
<dbReference type="AlphaFoldDB" id="A0A2P8D804"/>
<proteinExistence type="predicted"/>
<keyword evidence="9" id="KW-1185">Reference proteome</keyword>
<dbReference type="SUPFAM" id="SSF46894">
    <property type="entry name" value="C-terminal effector domain of the bipartite response regulators"/>
    <property type="match status" value="1"/>
</dbReference>
<dbReference type="GO" id="GO:0000156">
    <property type="term" value="F:phosphorelay response regulator activity"/>
    <property type="evidence" value="ECO:0007669"/>
    <property type="project" value="TreeGrafter"/>
</dbReference>
<dbReference type="GO" id="GO:0005829">
    <property type="term" value="C:cytosol"/>
    <property type="evidence" value="ECO:0007669"/>
    <property type="project" value="TreeGrafter"/>
</dbReference>
<feature type="modified residue" description="4-aspartylphosphate" evidence="4">
    <location>
        <position position="52"/>
    </location>
</feature>
<reference evidence="8 9" key="1">
    <citation type="submission" date="2018-03" db="EMBL/GenBank/DDBJ databases">
        <title>Genomic Encyclopedia of Type Strains, Phase III (KMG-III): the genomes of soil and plant-associated and newly described type strains.</title>
        <authorList>
            <person name="Whitman W."/>
        </authorList>
    </citation>
    <scope>NUCLEOTIDE SEQUENCE [LARGE SCALE GENOMIC DNA]</scope>
    <source>
        <strain evidence="8 9">CGMCC 1.12700</strain>
    </source>
</reference>
<keyword evidence="2" id="KW-0902">Two-component regulatory system</keyword>
<dbReference type="SUPFAM" id="SSF52172">
    <property type="entry name" value="CheY-like"/>
    <property type="match status" value="1"/>
</dbReference>
<dbReference type="GO" id="GO:0006355">
    <property type="term" value="P:regulation of DNA-templated transcription"/>
    <property type="evidence" value="ECO:0007669"/>
    <property type="project" value="InterPro"/>
</dbReference>
<comment type="caution">
    <text evidence="8">The sequence shown here is derived from an EMBL/GenBank/DDBJ whole genome shotgun (WGS) entry which is preliminary data.</text>
</comment>
<organism evidence="8 9">
    <name type="scientific">Taibaiella chishuiensis</name>
    <dbReference type="NCBI Taxonomy" id="1434707"/>
    <lineage>
        <taxon>Bacteria</taxon>
        <taxon>Pseudomonadati</taxon>
        <taxon>Bacteroidota</taxon>
        <taxon>Chitinophagia</taxon>
        <taxon>Chitinophagales</taxon>
        <taxon>Chitinophagaceae</taxon>
        <taxon>Taibaiella</taxon>
    </lineage>
</organism>
<dbReference type="CDD" id="cd17574">
    <property type="entry name" value="REC_OmpR"/>
    <property type="match status" value="1"/>
</dbReference>
<evidence type="ECO:0000256" key="5">
    <source>
        <dbReference type="PROSITE-ProRule" id="PRU01091"/>
    </source>
</evidence>
<dbReference type="InterPro" id="IPR011006">
    <property type="entry name" value="CheY-like_superfamily"/>
</dbReference>
<dbReference type="Gene3D" id="3.40.50.2300">
    <property type="match status" value="1"/>
</dbReference>
<evidence type="ECO:0000259" key="6">
    <source>
        <dbReference type="PROSITE" id="PS50110"/>
    </source>
</evidence>
<sequence>MQTILLAEDELVLGKLIKEALERKSFEVLWARNGQEAYDLYCAHRPALCVLDIMMPVSNGFVVAANIRALSKDVPILFLTARSETDDVIRGFEAGGNDYMKKPFSLEEFQLRVQELLRRNQQPSATPAVVAMENFVLGIYQFSPVSQVLKCDKETIKLSFKESELLNALISYKNTLMPRKEILMQLWGDDSFFHSRTMDVYIGKLRRYLKHDTNLSIVNIRGFGFKLIEEAGKLN</sequence>
<name>A0A2P8D804_9BACT</name>
<dbReference type="PANTHER" id="PTHR48111">
    <property type="entry name" value="REGULATOR OF RPOS"/>
    <property type="match status" value="1"/>
</dbReference>
<keyword evidence="1 4" id="KW-0597">Phosphoprotein</keyword>
<dbReference type="SMART" id="SM00448">
    <property type="entry name" value="REC"/>
    <property type="match status" value="1"/>
</dbReference>
<dbReference type="Proteomes" id="UP000240572">
    <property type="component" value="Unassembled WGS sequence"/>
</dbReference>
<evidence type="ECO:0000313" key="8">
    <source>
        <dbReference type="EMBL" id="PSK93327.1"/>
    </source>
</evidence>
<dbReference type="GO" id="GO:0032993">
    <property type="term" value="C:protein-DNA complex"/>
    <property type="evidence" value="ECO:0007669"/>
    <property type="project" value="TreeGrafter"/>
</dbReference>
<evidence type="ECO:0000256" key="1">
    <source>
        <dbReference type="ARBA" id="ARBA00022553"/>
    </source>
</evidence>
<dbReference type="InterPro" id="IPR036388">
    <property type="entry name" value="WH-like_DNA-bd_sf"/>
</dbReference>
<feature type="domain" description="Response regulatory" evidence="6">
    <location>
        <begin position="3"/>
        <end position="117"/>
    </location>
</feature>
<protein>
    <submittedName>
        <fullName evidence="8">DNA-binding response OmpR family regulator</fullName>
    </submittedName>
</protein>
<dbReference type="InterPro" id="IPR001867">
    <property type="entry name" value="OmpR/PhoB-type_DNA-bd"/>
</dbReference>
<dbReference type="PROSITE" id="PS50110">
    <property type="entry name" value="RESPONSE_REGULATORY"/>
    <property type="match status" value="1"/>
</dbReference>
<evidence type="ECO:0000313" key="9">
    <source>
        <dbReference type="Proteomes" id="UP000240572"/>
    </source>
</evidence>
<dbReference type="Gene3D" id="1.10.10.10">
    <property type="entry name" value="Winged helix-like DNA-binding domain superfamily/Winged helix DNA-binding domain"/>
    <property type="match status" value="1"/>
</dbReference>
<dbReference type="PROSITE" id="PS51755">
    <property type="entry name" value="OMPR_PHOB"/>
    <property type="match status" value="1"/>
</dbReference>
<dbReference type="GO" id="GO:0000976">
    <property type="term" value="F:transcription cis-regulatory region binding"/>
    <property type="evidence" value="ECO:0007669"/>
    <property type="project" value="TreeGrafter"/>
</dbReference>
<feature type="DNA-binding region" description="OmpR/PhoB-type" evidence="5">
    <location>
        <begin position="127"/>
        <end position="229"/>
    </location>
</feature>
<dbReference type="InterPro" id="IPR001789">
    <property type="entry name" value="Sig_transdc_resp-reg_receiver"/>
</dbReference>
<evidence type="ECO:0000259" key="7">
    <source>
        <dbReference type="PROSITE" id="PS51755"/>
    </source>
</evidence>
<dbReference type="RefSeq" id="WP_106522340.1">
    <property type="nucleotide sequence ID" value="NZ_PYGD01000002.1"/>
</dbReference>
<dbReference type="EMBL" id="PYGD01000002">
    <property type="protein sequence ID" value="PSK93327.1"/>
    <property type="molecule type" value="Genomic_DNA"/>
</dbReference>
<keyword evidence="3 5" id="KW-0238">DNA-binding</keyword>
<dbReference type="Pfam" id="PF00486">
    <property type="entry name" value="Trans_reg_C"/>
    <property type="match status" value="1"/>
</dbReference>
<feature type="domain" description="OmpR/PhoB-type" evidence="7">
    <location>
        <begin position="127"/>
        <end position="229"/>
    </location>
</feature>
<dbReference type="Pfam" id="PF00072">
    <property type="entry name" value="Response_reg"/>
    <property type="match status" value="1"/>
</dbReference>
<dbReference type="PANTHER" id="PTHR48111:SF40">
    <property type="entry name" value="PHOSPHATE REGULON TRANSCRIPTIONAL REGULATORY PROTEIN PHOB"/>
    <property type="match status" value="1"/>
</dbReference>
<dbReference type="SMART" id="SM00862">
    <property type="entry name" value="Trans_reg_C"/>
    <property type="match status" value="1"/>
</dbReference>
<dbReference type="CDD" id="cd00383">
    <property type="entry name" value="trans_reg_C"/>
    <property type="match status" value="1"/>
</dbReference>
<evidence type="ECO:0000256" key="4">
    <source>
        <dbReference type="PROSITE-ProRule" id="PRU00169"/>
    </source>
</evidence>
<gene>
    <name evidence="8" type="ORF">B0I18_102297</name>
</gene>